<dbReference type="SUPFAM" id="SSF54593">
    <property type="entry name" value="Glyoxalase/Bleomycin resistance protein/Dihydroxybiphenyl dioxygenase"/>
    <property type="match status" value="1"/>
</dbReference>
<comment type="caution">
    <text evidence="2">The sequence shown here is derived from an EMBL/GenBank/DDBJ whole genome shotgun (WGS) entry which is preliminary data.</text>
</comment>
<protein>
    <submittedName>
        <fullName evidence="2">VOC family protein</fullName>
    </submittedName>
</protein>
<organism evidence="2 3">
    <name type="scientific">Microbulbifer echini</name>
    <dbReference type="NCBI Taxonomy" id="1529067"/>
    <lineage>
        <taxon>Bacteria</taxon>
        <taxon>Pseudomonadati</taxon>
        <taxon>Pseudomonadota</taxon>
        <taxon>Gammaproteobacteria</taxon>
        <taxon>Cellvibrionales</taxon>
        <taxon>Microbulbiferaceae</taxon>
        <taxon>Microbulbifer</taxon>
    </lineage>
</organism>
<dbReference type="Pfam" id="PF00903">
    <property type="entry name" value="Glyoxalase"/>
    <property type="match status" value="1"/>
</dbReference>
<dbReference type="InterPro" id="IPR037523">
    <property type="entry name" value="VOC_core"/>
</dbReference>
<accession>A0ABV4NMY9</accession>
<name>A0ABV4NMY9_9GAMM</name>
<dbReference type="PIRSF" id="PIRSF039020">
    <property type="entry name" value="EhpR"/>
    <property type="match status" value="1"/>
</dbReference>
<dbReference type="InterPro" id="IPR026275">
    <property type="entry name" value="Glyoxalase/dOase/EhpR"/>
</dbReference>
<dbReference type="PROSITE" id="PS51819">
    <property type="entry name" value="VOC"/>
    <property type="match status" value="1"/>
</dbReference>
<dbReference type="Proteomes" id="UP001569414">
    <property type="component" value="Unassembled WGS sequence"/>
</dbReference>
<dbReference type="Gene3D" id="3.30.720.110">
    <property type="match status" value="1"/>
</dbReference>
<sequence>MPNIRKPNLQLIYVSDVKKSTEYYKDLFNFEPHFVTPRYVVFKIDGEADFAIWSGGEVPENDFPRFTEIGINLASDSEVKALYQEWKNDPKINFYKELHTDVFGETFLIKDPDGHVIRVSSAD</sequence>
<evidence type="ECO:0000313" key="3">
    <source>
        <dbReference type="Proteomes" id="UP001569414"/>
    </source>
</evidence>
<dbReference type="EMBL" id="JBGMEL010000006">
    <property type="protein sequence ID" value="MFA0790399.1"/>
    <property type="molecule type" value="Genomic_DNA"/>
</dbReference>
<gene>
    <name evidence="2" type="ORF">ACCI51_07555</name>
</gene>
<evidence type="ECO:0000313" key="2">
    <source>
        <dbReference type="EMBL" id="MFA0790399.1"/>
    </source>
</evidence>
<feature type="domain" description="VOC" evidence="1">
    <location>
        <begin position="6"/>
        <end position="122"/>
    </location>
</feature>
<dbReference type="InterPro" id="IPR004360">
    <property type="entry name" value="Glyas_Fos-R_dOase_dom"/>
</dbReference>
<dbReference type="RefSeq" id="WP_371843169.1">
    <property type="nucleotide sequence ID" value="NZ_JBGMEL010000006.1"/>
</dbReference>
<reference evidence="2 3" key="1">
    <citation type="submission" date="2024-08" db="EMBL/GenBank/DDBJ databases">
        <authorList>
            <person name="Ishaq N."/>
        </authorList>
    </citation>
    <scope>NUCLEOTIDE SEQUENCE [LARGE SCALE GENOMIC DNA]</scope>
    <source>
        <strain evidence="2 3">JCM 30400</strain>
    </source>
</reference>
<evidence type="ECO:0000259" key="1">
    <source>
        <dbReference type="PROSITE" id="PS51819"/>
    </source>
</evidence>
<keyword evidence="3" id="KW-1185">Reference proteome</keyword>
<dbReference type="InterPro" id="IPR029068">
    <property type="entry name" value="Glyas_Bleomycin-R_OHBP_Dase"/>
</dbReference>
<proteinExistence type="predicted"/>
<dbReference type="Gene3D" id="3.30.720.120">
    <property type="match status" value="1"/>
</dbReference>